<dbReference type="OMA" id="GPHEMIR"/>
<dbReference type="Proteomes" id="UP000494163">
    <property type="component" value="Chromosome 3L"/>
</dbReference>
<dbReference type="OrthoDB" id="7862537at2759"/>
<accession>A0A0M4EK08</accession>
<proteinExistence type="predicted"/>
<dbReference type="AlphaFoldDB" id="A0A0M4EK08"/>
<evidence type="ECO:0000313" key="3">
    <source>
        <dbReference type="Proteomes" id="UP000494163"/>
    </source>
</evidence>
<evidence type="ECO:0000256" key="1">
    <source>
        <dbReference type="SAM" id="MobiDB-lite"/>
    </source>
</evidence>
<dbReference type="STRING" id="30019.A0A0M4EK08"/>
<dbReference type="EMBL" id="CP012525">
    <property type="protein sequence ID" value="ALC43472.1"/>
    <property type="molecule type" value="Genomic_DNA"/>
</dbReference>
<keyword evidence="3" id="KW-1185">Reference proteome</keyword>
<reference evidence="2 3" key="1">
    <citation type="submission" date="2015-08" db="EMBL/GenBank/DDBJ databases">
        <title>Ancestral chromatin configuration constrains chromatin evolution on differentiating sex chromosomes in Drosophila.</title>
        <authorList>
            <person name="Zhou Q."/>
            <person name="Bachtrog D."/>
        </authorList>
    </citation>
    <scope>NUCLEOTIDE SEQUENCE [LARGE SCALE GENOMIC DNA]</scope>
    <source>
        <tissue evidence="2">Whole larvae</tissue>
    </source>
</reference>
<gene>
    <name evidence="2" type="ORF">Dbus_chr3Lg638</name>
</gene>
<name>A0A0M4EK08_DROBS</name>
<evidence type="ECO:0000313" key="2">
    <source>
        <dbReference type="EMBL" id="ALC43472.1"/>
    </source>
</evidence>
<sequence>MPPKKRRQAKALPQAKRARLQSSPTPALCLLDLPSSILELILTKTSWAGQQLLRSSSKQLKLELTAFIIHKYTSLAQPILQQPATSNSERELQIGLRVLGLASDSFLSCGYVTRDFEQIYALRISEGNYLRTILREYYSGIVKFRATTVQARNEFQRRRLLYTITLLNLLRSFGQFSKVSSGMNLMHWELNLEIKGVYVIVRNIYDTFQHGHLENKLITFLSIMAELLTYEMYGKSVRCTIPFTSSGYFAYGLQSTPNQWYTKIKLRVLSPPPVRSLIEAAVEGNADAMRVLDMPYEDRFSMLLEIKSRAWSPLLMGDSALKMCILPLK</sequence>
<feature type="region of interest" description="Disordered" evidence="1">
    <location>
        <begin position="1"/>
        <end position="20"/>
    </location>
</feature>
<protein>
    <submittedName>
        <fullName evidence="2">CG6983</fullName>
    </submittedName>
</protein>
<organism evidence="2 3">
    <name type="scientific">Drosophila busckii</name>
    <name type="common">Fruit fly</name>
    <dbReference type="NCBI Taxonomy" id="30019"/>
    <lineage>
        <taxon>Eukaryota</taxon>
        <taxon>Metazoa</taxon>
        <taxon>Ecdysozoa</taxon>
        <taxon>Arthropoda</taxon>
        <taxon>Hexapoda</taxon>
        <taxon>Insecta</taxon>
        <taxon>Pterygota</taxon>
        <taxon>Neoptera</taxon>
        <taxon>Endopterygota</taxon>
        <taxon>Diptera</taxon>
        <taxon>Brachycera</taxon>
        <taxon>Muscomorpha</taxon>
        <taxon>Ephydroidea</taxon>
        <taxon>Drosophilidae</taxon>
        <taxon>Drosophila</taxon>
    </lineage>
</organism>